<feature type="compositionally biased region" description="Low complexity" evidence="1">
    <location>
        <begin position="335"/>
        <end position="345"/>
    </location>
</feature>
<gene>
    <name evidence="2" type="ORF">AVDCRST_MAG30-1801</name>
</gene>
<dbReference type="InterPro" id="IPR027417">
    <property type="entry name" value="P-loop_NTPase"/>
</dbReference>
<dbReference type="PANTHER" id="PTHR47396:SF2">
    <property type="entry name" value="HELICASE ATP-BINDING DOMAIN-CONTAINING PROTEIN"/>
    <property type="match status" value="1"/>
</dbReference>
<dbReference type="InterPro" id="IPR050742">
    <property type="entry name" value="Helicase_Restrict-Modif_Enz"/>
</dbReference>
<dbReference type="GO" id="GO:0005829">
    <property type="term" value="C:cytosol"/>
    <property type="evidence" value="ECO:0007669"/>
    <property type="project" value="TreeGrafter"/>
</dbReference>
<feature type="compositionally biased region" description="Basic and acidic residues" evidence="1">
    <location>
        <begin position="361"/>
        <end position="373"/>
    </location>
</feature>
<protein>
    <submittedName>
        <fullName evidence="2">SdrA</fullName>
    </submittedName>
</protein>
<name>A0A6J4SPE7_9ACTN</name>
<dbReference type="AlphaFoldDB" id="A0A6J4SPE7"/>
<dbReference type="EMBL" id="CADCVS010000241">
    <property type="protein sequence ID" value="CAA9499101.1"/>
    <property type="molecule type" value="Genomic_DNA"/>
</dbReference>
<evidence type="ECO:0000313" key="2">
    <source>
        <dbReference type="EMBL" id="CAA9499101.1"/>
    </source>
</evidence>
<feature type="region of interest" description="Disordered" evidence="1">
    <location>
        <begin position="299"/>
        <end position="427"/>
    </location>
</feature>
<dbReference type="SUPFAM" id="SSF52540">
    <property type="entry name" value="P-loop containing nucleoside triphosphate hydrolases"/>
    <property type="match status" value="1"/>
</dbReference>
<dbReference type="Gene3D" id="3.40.50.300">
    <property type="entry name" value="P-loop containing nucleotide triphosphate hydrolases"/>
    <property type="match status" value="1"/>
</dbReference>
<sequence length="427" mass="46781">AEAATLVIADEPHHMGEHAAWGKRTLEAFEGAAFRLLLSGTPFRSDNTPIPWVAYDEDGVSAADYTYTYTDALLDGVCRPVTFQPYDGDMEWMSDGRKRSADFGVALPAAESARRLRTALDPEGDWVAAVLRDANTRIEEIRATDHPNAGALVVAVDKEHAERLADRLGRITGTRPPVVTSDAPDASARIARFSAGSDPWLVSVLMVSEGVDIPRLRVGVYATAARTELFFRQVVGRFIRRTPEPMRQMSYLYLPADRRLKALAVQIEEERNHALEVKPEAEPLAEVERVKSEADDGGFHALWSSGRPDEDVLQTTQPGDPLQLFGAPEPAQPKPSAALAAFTTAAPPPAAPSRPAAQETAYERRERLREERQALVAAISRRTGEPHRSIHGRMNRATGARSVGAATAEQLEKSNRLLEKEARRSAS</sequence>
<reference evidence="2" key="1">
    <citation type="submission" date="2020-02" db="EMBL/GenBank/DDBJ databases">
        <authorList>
            <person name="Meier V. D."/>
        </authorList>
    </citation>
    <scope>NUCLEOTIDE SEQUENCE</scope>
    <source>
        <strain evidence="2">AVDCRST_MAG30</strain>
    </source>
</reference>
<organism evidence="2">
    <name type="scientific">uncultured Solirubrobacteraceae bacterium</name>
    <dbReference type="NCBI Taxonomy" id="1162706"/>
    <lineage>
        <taxon>Bacteria</taxon>
        <taxon>Bacillati</taxon>
        <taxon>Actinomycetota</taxon>
        <taxon>Thermoleophilia</taxon>
        <taxon>Solirubrobacterales</taxon>
        <taxon>Solirubrobacteraceae</taxon>
        <taxon>environmental samples</taxon>
    </lineage>
</organism>
<accession>A0A6J4SPE7</accession>
<dbReference type="PANTHER" id="PTHR47396">
    <property type="entry name" value="TYPE I RESTRICTION ENZYME ECOKI R PROTEIN"/>
    <property type="match status" value="1"/>
</dbReference>
<feature type="compositionally biased region" description="Basic and acidic residues" evidence="1">
    <location>
        <begin position="410"/>
        <end position="427"/>
    </location>
</feature>
<evidence type="ECO:0000256" key="1">
    <source>
        <dbReference type="SAM" id="MobiDB-lite"/>
    </source>
</evidence>
<proteinExistence type="predicted"/>
<feature type="non-terminal residue" evidence="2">
    <location>
        <position position="1"/>
    </location>
</feature>